<evidence type="ECO:0000313" key="2">
    <source>
        <dbReference type="Proteomes" id="UP000765509"/>
    </source>
</evidence>
<gene>
    <name evidence="1" type="ORF">O181_028719</name>
</gene>
<dbReference type="OrthoDB" id="2518693at2759"/>
<organism evidence="1 2">
    <name type="scientific">Austropuccinia psidii MF-1</name>
    <dbReference type="NCBI Taxonomy" id="1389203"/>
    <lineage>
        <taxon>Eukaryota</taxon>
        <taxon>Fungi</taxon>
        <taxon>Dikarya</taxon>
        <taxon>Basidiomycota</taxon>
        <taxon>Pucciniomycotina</taxon>
        <taxon>Pucciniomycetes</taxon>
        <taxon>Pucciniales</taxon>
        <taxon>Sphaerophragmiaceae</taxon>
        <taxon>Austropuccinia</taxon>
    </lineage>
</organism>
<reference evidence="1" key="1">
    <citation type="submission" date="2021-03" db="EMBL/GenBank/DDBJ databases">
        <title>Draft genome sequence of rust myrtle Austropuccinia psidii MF-1, a brazilian biotype.</title>
        <authorList>
            <person name="Quecine M.C."/>
            <person name="Pachon D.M.R."/>
            <person name="Bonatelli M.L."/>
            <person name="Correr F.H."/>
            <person name="Franceschini L.M."/>
            <person name="Leite T.F."/>
            <person name="Margarido G.R.A."/>
            <person name="Almeida C.A."/>
            <person name="Ferrarezi J.A."/>
            <person name="Labate C.A."/>
        </authorList>
    </citation>
    <scope>NUCLEOTIDE SEQUENCE</scope>
    <source>
        <strain evidence="1">MF-1</strain>
    </source>
</reference>
<proteinExistence type="predicted"/>
<name>A0A9Q3CR64_9BASI</name>
<keyword evidence="2" id="KW-1185">Reference proteome</keyword>
<dbReference type="EMBL" id="AVOT02009883">
    <property type="protein sequence ID" value="MBW0489004.1"/>
    <property type="molecule type" value="Genomic_DNA"/>
</dbReference>
<protein>
    <submittedName>
        <fullName evidence="1">Uncharacterized protein</fullName>
    </submittedName>
</protein>
<sequence>MKSFCQWKQLIAKNKWEISKQQQDDKEVDFEINHNNYLKVLSHFQIKAPNLRNYSHIPHPDGATVLLNYAKELTTITRKGYLIGNSKPNNMIQYIFPGKICFGIVIHILGVMQDGPNDELLIVKCLDVAKSQWDEEKWLKGIIQKLEVVHLKQVGIDEIVPSSNVLATGAY</sequence>
<accession>A0A9Q3CR64</accession>
<evidence type="ECO:0000313" key="1">
    <source>
        <dbReference type="EMBL" id="MBW0489004.1"/>
    </source>
</evidence>
<dbReference type="Proteomes" id="UP000765509">
    <property type="component" value="Unassembled WGS sequence"/>
</dbReference>
<dbReference type="AlphaFoldDB" id="A0A9Q3CR64"/>
<comment type="caution">
    <text evidence="1">The sequence shown here is derived from an EMBL/GenBank/DDBJ whole genome shotgun (WGS) entry which is preliminary data.</text>
</comment>